<sequence>MKTFTTFVALAIAGASLAYGNPTTTTTTIYTSTKTECHSKPCVPTVTVIEHLKPKDGCNVKCSTEWAGNFAVWVHDGRPSRDQDQDHLPNVAMLVLHHGFPVYDYCRVSEDDIQIQVSEMPSSRC</sequence>
<comment type="caution">
    <text evidence="2">The sequence shown here is derived from an EMBL/GenBank/DDBJ whole genome shotgun (WGS) entry which is preliminary data.</text>
</comment>
<evidence type="ECO:0000313" key="3">
    <source>
        <dbReference type="Proteomes" id="UP000036947"/>
    </source>
</evidence>
<dbReference type="OrthoDB" id="10360176at2759"/>
<dbReference type="EMBL" id="LFRF01000008">
    <property type="protein sequence ID" value="KND91595.1"/>
    <property type="molecule type" value="Genomic_DNA"/>
</dbReference>
<name>A0A0L0NCY0_TOLOC</name>
<accession>A0A0L0NCY0</accession>
<dbReference type="AlphaFoldDB" id="A0A0L0NCY0"/>
<evidence type="ECO:0000313" key="2">
    <source>
        <dbReference type="EMBL" id="KND91595.1"/>
    </source>
</evidence>
<feature type="chain" id="PRO_5005544992" description="Secreted protein" evidence="1">
    <location>
        <begin position="21"/>
        <end position="125"/>
    </location>
</feature>
<gene>
    <name evidence="2" type="ORF">TOPH_03786</name>
</gene>
<organism evidence="2 3">
    <name type="scientific">Tolypocladium ophioglossoides (strain CBS 100239)</name>
    <name type="common">Snaketongue truffleclub</name>
    <name type="synonym">Elaphocordyceps ophioglossoides</name>
    <dbReference type="NCBI Taxonomy" id="1163406"/>
    <lineage>
        <taxon>Eukaryota</taxon>
        <taxon>Fungi</taxon>
        <taxon>Dikarya</taxon>
        <taxon>Ascomycota</taxon>
        <taxon>Pezizomycotina</taxon>
        <taxon>Sordariomycetes</taxon>
        <taxon>Hypocreomycetidae</taxon>
        <taxon>Hypocreales</taxon>
        <taxon>Ophiocordycipitaceae</taxon>
        <taxon>Tolypocladium</taxon>
    </lineage>
</organism>
<dbReference type="Proteomes" id="UP000036947">
    <property type="component" value="Unassembled WGS sequence"/>
</dbReference>
<protein>
    <recommendedName>
        <fullName evidence="4">Secreted protein</fullName>
    </recommendedName>
</protein>
<proteinExistence type="predicted"/>
<keyword evidence="3" id="KW-1185">Reference proteome</keyword>
<reference evidence="2 3" key="1">
    <citation type="journal article" date="2015" name="BMC Genomics">
        <title>The genome of the truffle-parasite Tolypocladium ophioglossoides and the evolution of antifungal peptaibiotics.</title>
        <authorList>
            <person name="Quandt C.A."/>
            <person name="Bushley K.E."/>
            <person name="Spatafora J.W."/>
        </authorList>
    </citation>
    <scope>NUCLEOTIDE SEQUENCE [LARGE SCALE GENOMIC DNA]</scope>
    <source>
        <strain evidence="2 3">CBS 100239</strain>
    </source>
</reference>
<feature type="signal peptide" evidence="1">
    <location>
        <begin position="1"/>
        <end position="20"/>
    </location>
</feature>
<keyword evidence="1" id="KW-0732">Signal</keyword>
<evidence type="ECO:0000256" key="1">
    <source>
        <dbReference type="SAM" id="SignalP"/>
    </source>
</evidence>
<evidence type="ECO:0008006" key="4">
    <source>
        <dbReference type="Google" id="ProtNLM"/>
    </source>
</evidence>